<evidence type="ECO:0000256" key="5">
    <source>
        <dbReference type="SAM" id="SignalP"/>
    </source>
</evidence>
<dbReference type="Gene3D" id="2.30.42.10">
    <property type="match status" value="1"/>
</dbReference>
<dbReference type="InterPro" id="IPR036034">
    <property type="entry name" value="PDZ_sf"/>
</dbReference>
<protein>
    <recommendedName>
        <fullName evidence="6">PDZ domain-containing protein</fullName>
    </recommendedName>
</protein>
<name>A0AAD3H6E0_9STRA</name>
<dbReference type="GO" id="GO:0004252">
    <property type="term" value="F:serine-type endopeptidase activity"/>
    <property type="evidence" value="ECO:0007669"/>
    <property type="project" value="InterPro"/>
</dbReference>
<sequence length="470" mass="50686">MKNILLLVVSLPSLALSFVAISSSRLAFSTGISKNAPWLLRSKLVNEDAVIKTDSFITTKSSELDKNLTSDERSIVNLVRLRSPSVVSVSSYAIPTVNRRRQRNSLKKKEVPPVGSQGLGSGSAFFITDDGYLLTNYHVIERAYQMQQSSMKVEEFYQNVTQNLKNSTLLAPLQEKMQPPKPFREAQVYVQIASEKTNIPCRIVGVKPENDIAILKLNVTAFEESNPGSSLPQPIPDGDATELLQGQFVMAIGNPFGLSQTVTTGVVSSLDRTVKGVAGNDIKGCIQTDTAINPGNSGGPLLNSQGAVVGVNTMIISTSGSNAGIGFAVPVEGFWNAVMDTIDKDREEENMKIGGIRNRKKGWLGLKVVTDKSLESALFKKIKGSDGIFVMEVNENSPASEAGIVGIVKNMPGRVDAGDRIVAVNGNALDNALDLKCETKSRIVGEQITITVENTNGERRVTYVTLGEKP</sequence>
<dbReference type="AlphaFoldDB" id="A0AAD3H6E0"/>
<dbReference type="SUPFAM" id="SSF50494">
    <property type="entry name" value="Trypsin-like serine proteases"/>
    <property type="match status" value="1"/>
</dbReference>
<dbReference type="PANTHER" id="PTHR43343:SF3">
    <property type="entry name" value="PROTEASE DO-LIKE 8, CHLOROPLASTIC"/>
    <property type="match status" value="1"/>
</dbReference>
<proteinExistence type="inferred from homology"/>
<evidence type="ECO:0000313" key="7">
    <source>
        <dbReference type="EMBL" id="GFH51693.1"/>
    </source>
</evidence>
<dbReference type="GO" id="GO:0006508">
    <property type="term" value="P:proteolysis"/>
    <property type="evidence" value="ECO:0007669"/>
    <property type="project" value="UniProtKB-KW"/>
</dbReference>
<dbReference type="InterPro" id="IPR001940">
    <property type="entry name" value="Peptidase_S1C"/>
</dbReference>
<dbReference type="InterPro" id="IPR001478">
    <property type="entry name" value="PDZ"/>
</dbReference>
<evidence type="ECO:0000259" key="6">
    <source>
        <dbReference type="PROSITE" id="PS50106"/>
    </source>
</evidence>
<dbReference type="SMART" id="SM00228">
    <property type="entry name" value="PDZ"/>
    <property type="match status" value="1"/>
</dbReference>
<evidence type="ECO:0000313" key="8">
    <source>
        <dbReference type="Proteomes" id="UP001054902"/>
    </source>
</evidence>
<dbReference type="EMBL" id="BLLK01000045">
    <property type="protein sequence ID" value="GFH51693.1"/>
    <property type="molecule type" value="Genomic_DNA"/>
</dbReference>
<dbReference type="Pfam" id="PF13180">
    <property type="entry name" value="PDZ_2"/>
    <property type="match status" value="1"/>
</dbReference>
<evidence type="ECO:0000256" key="4">
    <source>
        <dbReference type="ARBA" id="ARBA00023026"/>
    </source>
</evidence>
<keyword evidence="5" id="KW-0732">Signal</keyword>
<comment type="similarity">
    <text evidence="1">Belongs to the peptidase S1C family.</text>
</comment>
<keyword evidence="8" id="KW-1185">Reference proteome</keyword>
<dbReference type="Proteomes" id="UP001054902">
    <property type="component" value="Unassembled WGS sequence"/>
</dbReference>
<evidence type="ECO:0000256" key="3">
    <source>
        <dbReference type="ARBA" id="ARBA00022801"/>
    </source>
</evidence>
<reference evidence="7 8" key="1">
    <citation type="journal article" date="2021" name="Sci. Rep.">
        <title>The genome of the diatom Chaetoceros tenuissimus carries an ancient integrated fragment of an extant virus.</title>
        <authorList>
            <person name="Hongo Y."/>
            <person name="Kimura K."/>
            <person name="Takaki Y."/>
            <person name="Yoshida Y."/>
            <person name="Baba S."/>
            <person name="Kobayashi G."/>
            <person name="Nagasaki K."/>
            <person name="Hano T."/>
            <person name="Tomaru Y."/>
        </authorList>
    </citation>
    <scope>NUCLEOTIDE SEQUENCE [LARGE SCALE GENOMIC DNA]</scope>
    <source>
        <strain evidence="7 8">NIES-3715</strain>
    </source>
</reference>
<dbReference type="InterPro" id="IPR051201">
    <property type="entry name" value="Chloro_Bact_Ser_Proteases"/>
</dbReference>
<dbReference type="PANTHER" id="PTHR43343">
    <property type="entry name" value="PEPTIDASE S12"/>
    <property type="match status" value="1"/>
</dbReference>
<feature type="chain" id="PRO_5042186122" description="PDZ domain-containing protein" evidence="5">
    <location>
        <begin position="18"/>
        <end position="470"/>
    </location>
</feature>
<keyword evidence="3" id="KW-0378">Hydrolase</keyword>
<evidence type="ECO:0000256" key="2">
    <source>
        <dbReference type="ARBA" id="ARBA00022670"/>
    </source>
</evidence>
<keyword evidence="2" id="KW-0645">Protease</keyword>
<organism evidence="7 8">
    <name type="scientific">Chaetoceros tenuissimus</name>
    <dbReference type="NCBI Taxonomy" id="426638"/>
    <lineage>
        <taxon>Eukaryota</taxon>
        <taxon>Sar</taxon>
        <taxon>Stramenopiles</taxon>
        <taxon>Ochrophyta</taxon>
        <taxon>Bacillariophyta</taxon>
        <taxon>Coscinodiscophyceae</taxon>
        <taxon>Chaetocerotophycidae</taxon>
        <taxon>Chaetocerotales</taxon>
        <taxon>Chaetocerotaceae</taxon>
        <taxon>Chaetoceros</taxon>
    </lineage>
</organism>
<dbReference type="InterPro" id="IPR043504">
    <property type="entry name" value="Peptidase_S1_PA_chymotrypsin"/>
</dbReference>
<evidence type="ECO:0000256" key="1">
    <source>
        <dbReference type="ARBA" id="ARBA00010541"/>
    </source>
</evidence>
<feature type="signal peptide" evidence="5">
    <location>
        <begin position="1"/>
        <end position="17"/>
    </location>
</feature>
<dbReference type="Pfam" id="PF13365">
    <property type="entry name" value="Trypsin_2"/>
    <property type="match status" value="1"/>
</dbReference>
<comment type="caution">
    <text evidence="7">The sequence shown here is derived from an EMBL/GenBank/DDBJ whole genome shotgun (WGS) entry which is preliminary data.</text>
</comment>
<dbReference type="Gene3D" id="2.40.10.10">
    <property type="entry name" value="Trypsin-like serine proteases"/>
    <property type="match status" value="2"/>
</dbReference>
<accession>A0AAD3H6E0</accession>
<dbReference type="PRINTS" id="PR00834">
    <property type="entry name" value="PROTEASES2C"/>
</dbReference>
<gene>
    <name evidence="7" type="ORF">CTEN210_08169</name>
</gene>
<dbReference type="InterPro" id="IPR009003">
    <property type="entry name" value="Peptidase_S1_PA"/>
</dbReference>
<dbReference type="PROSITE" id="PS50106">
    <property type="entry name" value="PDZ"/>
    <property type="match status" value="1"/>
</dbReference>
<dbReference type="SUPFAM" id="SSF50156">
    <property type="entry name" value="PDZ domain-like"/>
    <property type="match status" value="1"/>
</dbReference>
<keyword evidence="4" id="KW-0843">Virulence</keyword>
<feature type="domain" description="PDZ" evidence="6">
    <location>
        <begin position="356"/>
        <end position="456"/>
    </location>
</feature>